<evidence type="ECO:0000313" key="3">
    <source>
        <dbReference type="EMBL" id="CAG2199939.1"/>
    </source>
</evidence>
<accession>A0A8S3QT40</accession>
<feature type="transmembrane region" description="Helical" evidence="2">
    <location>
        <begin position="21"/>
        <end position="42"/>
    </location>
</feature>
<dbReference type="GO" id="GO:0005886">
    <property type="term" value="C:plasma membrane"/>
    <property type="evidence" value="ECO:0007669"/>
    <property type="project" value="TreeGrafter"/>
</dbReference>
<keyword evidence="2" id="KW-0472">Membrane</keyword>
<sequence>MSEDVDVDLREQTFHNAVREVIIFLLLFILLYVSSYVVLCYFKRKTDNDEMYAGEEDAIVFRISLWLCTFTLAVSAGAVLLLPISIWLNSSLIHGLWNHVFLFSNLTLFIFMPFGYLFTESEGFVGSRKGLLGRVYETIIILCLLTIVVIGLAWVATAMFNEDDHSKETLFGKIVIFFLTDI</sequence>
<feature type="transmembrane region" description="Helical" evidence="2">
    <location>
        <begin position="139"/>
        <end position="160"/>
    </location>
</feature>
<dbReference type="GO" id="GO:0007165">
    <property type="term" value="P:signal transduction"/>
    <property type="evidence" value="ECO:0007669"/>
    <property type="project" value="TreeGrafter"/>
</dbReference>
<feature type="transmembrane region" description="Helical" evidence="2">
    <location>
        <begin position="100"/>
        <end position="118"/>
    </location>
</feature>
<keyword evidence="2" id="KW-0812">Transmembrane</keyword>
<dbReference type="GO" id="GO:0004888">
    <property type="term" value="F:transmembrane signaling receptor activity"/>
    <property type="evidence" value="ECO:0007669"/>
    <property type="project" value="TreeGrafter"/>
</dbReference>
<dbReference type="AlphaFoldDB" id="A0A8S3QT40"/>
<dbReference type="InterPro" id="IPR006876">
    <property type="entry name" value="LMBR1-like_membr_prot"/>
</dbReference>
<gene>
    <name evidence="3" type="ORF">MEDL_14617</name>
</gene>
<dbReference type="OrthoDB" id="5596951at2759"/>
<dbReference type="EMBL" id="CAJPWZ010000729">
    <property type="protein sequence ID" value="CAG2199939.1"/>
    <property type="molecule type" value="Genomic_DNA"/>
</dbReference>
<dbReference type="Proteomes" id="UP000683360">
    <property type="component" value="Unassembled WGS sequence"/>
</dbReference>
<evidence type="ECO:0000256" key="1">
    <source>
        <dbReference type="ARBA" id="ARBA00010487"/>
    </source>
</evidence>
<organism evidence="3 4">
    <name type="scientific">Mytilus edulis</name>
    <name type="common">Blue mussel</name>
    <dbReference type="NCBI Taxonomy" id="6550"/>
    <lineage>
        <taxon>Eukaryota</taxon>
        <taxon>Metazoa</taxon>
        <taxon>Spiralia</taxon>
        <taxon>Lophotrochozoa</taxon>
        <taxon>Mollusca</taxon>
        <taxon>Bivalvia</taxon>
        <taxon>Autobranchia</taxon>
        <taxon>Pteriomorphia</taxon>
        <taxon>Mytilida</taxon>
        <taxon>Mytiloidea</taxon>
        <taxon>Mytilidae</taxon>
        <taxon>Mytilinae</taxon>
        <taxon>Mytilus</taxon>
    </lineage>
</organism>
<protein>
    <submittedName>
        <fullName evidence="3">Protein LMBR1L,Protein Lilipod,LIMR family protein R05D3.2,Limb region 1 protein,Limb region 1 homolog-like protein,Limb region 1 protein homolog</fullName>
    </submittedName>
</protein>
<reference evidence="3" key="1">
    <citation type="submission" date="2021-03" db="EMBL/GenBank/DDBJ databases">
        <authorList>
            <person name="Bekaert M."/>
        </authorList>
    </citation>
    <scope>NUCLEOTIDE SEQUENCE</scope>
</reference>
<dbReference type="PANTHER" id="PTHR12625">
    <property type="entry name" value="LIPOCALIN-1 INTERACTING MEMBRANE RECEPTOR LIMR"/>
    <property type="match status" value="1"/>
</dbReference>
<comment type="caution">
    <text evidence="3">The sequence shown here is derived from an EMBL/GenBank/DDBJ whole genome shotgun (WGS) entry which is preliminary data.</text>
</comment>
<proteinExistence type="inferred from homology"/>
<dbReference type="PANTHER" id="PTHR12625:SF0">
    <property type="entry name" value="PROTEIN LILIPOD"/>
    <property type="match status" value="1"/>
</dbReference>
<name>A0A8S3QT40_MYTED</name>
<comment type="similarity">
    <text evidence="1">Belongs to the LIMR family.</text>
</comment>
<keyword evidence="2" id="KW-1133">Transmembrane helix</keyword>
<evidence type="ECO:0000313" key="4">
    <source>
        <dbReference type="Proteomes" id="UP000683360"/>
    </source>
</evidence>
<evidence type="ECO:0000256" key="2">
    <source>
        <dbReference type="SAM" id="Phobius"/>
    </source>
</evidence>
<keyword evidence="4" id="KW-1185">Reference proteome</keyword>
<dbReference type="Pfam" id="PF04791">
    <property type="entry name" value="LMBR1"/>
    <property type="match status" value="1"/>
</dbReference>
<feature type="transmembrane region" description="Helical" evidence="2">
    <location>
        <begin position="63"/>
        <end position="88"/>
    </location>
</feature>
<dbReference type="InterPro" id="IPR008075">
    <property type="entry name" value="LIMR"/>
</dbReference>